<organism evidence="2 3">
    <name type="scientific">Pediococcus claussenii (strain ATCC BAA-344 / DSM 14800 / JCM 18046 / KCTC 3811 / LMG 21948 / P06)</name>
    <dbReference type="NCBI Taxonomy" id="701521"/>
    <lineage>
        <taxon>Bacteria</taxon>
        <taxon>Bacillati</taxon>
        <taxon>Bacillota</taxon>
        <taxon>Bacilli</taxon>
        <taxon>Lactobacillales</taxon>
        <taxon>Lactobacillaceae</taxon>
        <taxon>Pediococcus</taxon>
    </lineage>
</organism>
<reference evidence="2 3" key="1">
    <citation type="journal article" date="2012" name="J. Bacteriol.">
        <title>Complete Genome Sequence of the Beer Spoilage Organism Pediococcus claussenii ATCC BAA-344T.</title>
        <authorList>
            <person name="Pittet V."/>
            <person name="Abegunde T."/>
            <person name="Marfleet T."/>
            <person name="Haakensen M."/>
            <person name="Morrow K."/>
            <person name="Jayaprakash T."/>
            <person name="Schroeder K."/>
            <person name="Trost B."/>
            <person name="Byrns S."/>
            <person name="Bergsveinson J."/>
            <person name="Kusalik A."/>
            <person name="Ziola B."/>
        </authorList>
    </citation>
    <scope>NUCLEOTIDE SEQUENCE [LARGE SCALE GENOMIC DNA]</scope>
    <source>
        <strain evidence="2 3">ATCC BAA-344</strain>
    </source>
</reference>
<dbReference type="Gene3D" id="3.40.710.10">
    <property type="entry name" value="DD-peptidase/beta-lactamase superfamily"/>
    <property type="match status" value="1"/>
</dbReference>
<dbReference type="Proteomes" id="UP000005444">
    <property type="component" value="Chromosome"/>
</dbReference>
<dbReference type="InterPro" id="IPR001466">
    <property type="entry name" value="Beta-lactam-related"/>
</dbReference>
<dbReference type="PANTHER" id="PTHR46825">
    <property type="entry name" value="D-ALANYL-D-ALANINE-CARBOXYPEPTIDASE/ENDOPEPTIDASE AMPH"/>
    <property type="match status" value="1"/>
</dbReference>
<dbReference type="STRING" id="701521.PECL_1261"/>
<dbReference type="eggNOG" id="COG1680">
    <property type="taxonomic scope" value="Bacteria"/>
</dbReference>
<dbReference type="InterPro" id="IPR050491">
    <property type="entry name" value="AmpC-like"/>
</dbReference>
<dbReference type="PANTHER" id="PTHR46825:SF9">
    <property type="entry name" value="BETA-LACTAMASE-RELATED DOMAIN-CONTAINING PROTEIN"/>
    <property type="match status" value="1"/>
</dbReference>
<sequence>MKRFLRWVGTFVAIVVVFCALGFGISLVKKDSLANHLIDKRSTTVMVNNHAVSSSTSNKDDTTSTAPKLINVSSILNDNSISGQAAAIVKGKLKIRQSRGFSNTTKDEKNTNLSGFLIGKIQDNINAGIILHLVDQGKLKLSTTVSKYDSTLPGASQITLKDVINQSSGITSVSGSPIASVGSQMSWADSNASFDESQIGQYADSNLNTIISSYIIQKATGKKYETVLNEFFESAGMRNSKVGSLKDAVSYYQMDPTVGVKSEVSSDELNVTDVNRAGDSPVISTAADVAKLCAYIFNGSYIKNGTWNNLLKNGHAAGFLVSGNDLSMAQALTGGRNRVEWHRSNNTGVVLLSNYVTDSNSLSNASTQIFNKLK</sequence>
<keyword evidence="3" id="KW-1185">Reference proteome</keyword>
<dbReference type="InterPro" id="IPR012338">
    <property type="entry name" value="Beta-lactam/transpept-like"/>
</dbReference>
<dbReference type="Pfam" id="PF00144">
    <property type="entry name" value="Beta-lactamase"/>
    <property type="match status" value="1"/>
</dbReference>
<dbReference type="PATRIC" id="fig|701521.8.peg.1173"/>
<proteinExistence type="predicted"/>
<accession>G8PE08</accession>
<feature type="domain" description="Beta-lactamase-related" evidence="1">
    <location>
        <begin position="83"/>
        <end position="326"/>
    </location>
</feature>
<name>G8PE08_PEDCP</name>
<evidence type="ECO:0000313" key="3">
    <source>
        <dbReference type="Proteomes" id="UP000005444"/>
    </source>
</evidence>
<dbReference type="AlphaFoldDB" id="G8PE08"/>
<dbReference type="HOGENOM" id="CLU_737421_0_0_9"/>
<evidence type="ECO:0000259" key="1">
    <source>
        <dbReference type="Pfam" id="PF00144"/>
    </source>
</evidence>
<dbReference type="SUPFAM" id="SSF56601">
    <property type="entry name" value="beta-lactamase/transpeptidase-like"/>
    <property type="match status" value="1"/>
</dbReference>
<evidence type="ECO:0000313" key="2">
    <source>
        <dbReference type="EMBL" id="AEV95493.1"/>
    </source>
</evidence>
<dbReference type="EMBL" id="CP003137">
    <property type="protein sequence ID" value="AEV95493.1"/>
    <property type="molecule type" value="Genomic_DNA"/>
</dbReference>
<dbReference type="KEGG" id="pce:PECL_1261"/>
<gene>
    <name evidence="2" type="ordered locus">PECL_1261</name>
</gene>
<dbReference type="RefSeq" id="WP_014215689.1">
    <property type="nucleotide sequence ID" value="NC_016605.1"/>
</dbReference>
<protein>
    <submittedName>
        <fullName evidence="2">Beta-lactamase family protein</fullName>
    </submittedName>
</protein>